<evidence type="ECO:0000313" key="2">
    <source>
        <dbReference type="EMBL" id="MCM5679454.1"/>
    </source>
</evidence>
<dbReference type="EMBL" id="JAMKFE010000004">
    <property type="protein sequence ID" value="MCM5679454.1"/>
    <property type="molecule type" value="Genomic_DNA"/>
</dbReference>
<dbReference type="SUPFAM" id="SSF53756">
    <property type="entry name" value="UDP-Glycosyltransferase/glycogen phosphorylase"/>
    <property type="match status" value="1"/>
</dbReference>
<dbReference type="Pfam" id="PF13439">
    <property type="entry name" value="Glyco_transf_4"/>
    <property type="match status" value="1"/>
</dbReference>
<comment type="caution">
    <text evidence="2">The sequence shown here is derived from an EMBL/GenBank/DDBJ whole genome shotgun (WGS) entry which is preliminary data.</text>
</comment>
<sequence length="365" mass="38886">MKVLHVEAGMHLYGGALQVVFLLQGLHGAGDQHLLACPTGSAIADAARPYATAVHEMPMKGDADVGLVGRLRKLIRQERPDVVHLHSRRGSDLWGGLAARLEGVPAVLSRRVDNPESRAWVALKYRLYRRVIAISNGIRDVLLDEGVPADKVVCVHSSVDTERYRPGGGDRPWFLSEFGLEPGQPVLAMVAQFIARKGHRTLIDAMPAVLQAHPRARVLLFGQGPEQPAIDELIRARGLQGSVVLAGFRNDLQRVLPCLDVVVHPATMEGLGVALLQAAACGVPMVAARAGGIPEIVVDGRTGILIEPGDAPALARGIVTLLDAPALRAEYGGAGRALALNEFSVEAMVRGNRAVYQQAVAGLGR</sequence>
<keyword evidence="3" id="KW-1185">Reference proteome</keyword>
<dbReference type="Gene3D" id="3.40.50.2000">
    <property type="entry name" value="Glycogen Phosphorylase B"/>
    <property type="match status" value="2"/>
</dbReference>
<keyword evidence="2" id="KW-0808">Transferase</keyword>
<dbReference type="Pfam" id="PF13692">
    <property type="entry name" value="Glyco_trans_1_4"/>
    <property type="match status" value="1"/>
</dbReference>
<dbReference type="InterPro" id="IPR050194">
    <property type="entry name" value="Glycosyltransferase_grp1"/>
</dbReference>
<dbReference type="PANTHER" id="PTHR45947:SF3">
    <property type="entry name" value="SULFOQUINOVOSYL TRANSFERASE SQD2"/>
    <property type="match status" value="1"/>
</dbReference>
<accession>A0ABT0YM01</accession>
<feature type="domain" description="Glycosyltransferase subfamily 4-like N-terminal" evidence="1">
    <location>
        <begin position="15"/>
        <end position="163"/>
    </location>
</feature>
<protein>
    <submittedName>
        <fullName evidence="2">Glycosyltransferase</fullName>
        <ecNumber evidence="2">2.4.-.-</ecNumber>
    </submittedName>
</protein>
<dbReference type="GO" id="GO:0016757">
    <property type="term" value="F:glycosyltransferase activity"/>
    <property type="evidence" value="ECO:0007669"/>
    <property type="project" value="UniProtKB-KW"/>
</dbReference>
<proteinExistence type="predicted"/>
<dbReference type="RefSeq" id="WP_251777664.1">
    <property type="nucleotide sequence ID" value="NZ_JAMKFE010000004.1"/>
</dbReference>
<dbReference type="PANTHER" id="PTHR45947">
    <property type="entry name" value="SULFOQUINOVOSYL TRANSFERASE SQD2"/>
    <property type="match status" value="1"/>
</dbReference>
<dbReference type="Proteomes" id="UP001165541">
    <property type="component" value="Unassembled WGS sequence"/>
</dbReference>
<evidence type="ECO:0000313" key="3">
    <source>
        <dbReference type="Proteomes" id="UP001165541"/>
    </source>
</evidence>
<organism evidence="2 3">
    <name type="scientific">Caldimonas mangrovi</name>
    <dbReference type="NCBI Taxonomy" id="2944811"/>
    <lineage>
        <taxon>Bacteria</taxon>
        <taxon>Pseudomonadati</taxon>
        <taxon>Pseudomonadota</taxon>
        <taxon>Betaproteobacteria</taxon>
        <taxon>Burkholderiales</taxon>
        <taxon>Sphaerotilaceae</taxon>
        <taxon>Caldimonas</taxon>
    </lineage>
</organism>
<gene>
    <name evidence="2" type="ORF">M8A51_07915</name>
</gene>
<keyword evidence="2" id="KW-0328">Glycosyltransferase</keyword>
<dbReference type="InterPro" id="IPR028098">
    <property type="entry name" value="Glyco_trans_4-like_N"/>
</dbReference>
<reference evidence="2" key="1">
    <citation type="submission" date="2022-05" db="EMBL/GenBank/DDBJ databases">
        <title>Schlegelella sp. nov., isolated from mangrove soil.</title>
        <authorList>
            <person name="Liu Y."/>
            <person name="Ge X."/>
            <person name="Liu W."/>
        </authorList>
    </citation>
    <scope>NUCLEOTIDE SEQUENCE</scope>
    <source>
        <strain evidence="2">S2-27</strain>
    </source>
</reference>
<evidence type="ECO:0000259" key="1">
    <source>
        <dbReference type="Pfam" id="PF13439"/>
    </source>
</evidence>
<dbReference type="EC" id="2.4.-.-" evidence="2"/>
<name>A0ABT0YM01_9BURK</name>